<dbReference type="Pfam" id="PF01780">
    <property type="entry name" value="Ribosomal_L37ae"/>
    <property type="match status" value="1"/>
</dbReference>
<evidence type="ECO:0000256" key="4">
    <source>
        <dbReference type="HAMAP-Rule" id="MF_00327"/>
    </source>
</evidence>
<evidence type="ECO:0000256" key="1">
    <source>
        <dbReference type="ARBA" id="ARBA00022884"/>
    </source>
</evidence>
<dbReference type="EMBL" id="NDWU01000009">
    <property type="protein sequence ID" value="PUA32069.1"/>
    <property type="molecule type" value="Genomic_DNA"/>
</dbReference>
<sequence>MGKGVGKTVKRLGARYGATLRKRLLEIEQQQKATYECPRCGVVAVRRKFLGVWSCKKCGYTFAGGAYAPQVLKK</sequence>
<dbReference type="GO" id="GO:0006412">
    <property type="term" value="P:translation"/>
    <property type="evidence" value="ECO:0007669"/>
    <property type="project" value="UniProtKB-UniRule"/>
</dbReference>
<feature type="binding site" evidence="4">
    <location>
        <position position="37"/>
    </location>
    <ligand>
        <name>Zn(2+)</name>
        <dbReference type="ChEBI" id="CHEBI:29105"/>
    </ligand>
</feature>
<gene>
    <name evidence="4" type="primary">rpl37ae</name>
    <name evidence="5" type="ORF">B9J98_04235</name>
</gene>
<comment type="function">
    <text evidence="4">Binds to the 23S rRNA.</text>
</comment>
<dbReference type="Gene3D" id="2.20.25.30">
    <property type="match status" value="1"/>
</dbReference>
<feature type="zinc finger region" description="C4-type" evidence="4">
    <location>
        <begin position="37"/>
        <end position="58"/>
    </location>
</feature>
<dbReference type="GO" id="GO:0005840">
    <property type="term" value="C:ribosome"/>
    <property type="evidence" value="ECO:0007669"/>
    <property type="project" value="UniProtKB-KW"/>
</dbReference>
<dbReference type="InterPro" id="IPR050522">
    <property type="entry name" value="Ribosomal_protein_eL43"/>
</dbReference>
<dbReference type="GO" id="GO:0070180">
    <property type="term" value="F:large ribosomal subunit rRNA binding"/>
    <property type="evidence" value="ECO:0007669"/>
    <property type="project" value="UniProtKB-UniRule"/>
</dbReference>
<feature type="binding site" evidence="4">
    <location>
        <position position="55"/>
    </location>
    <ligand>
        <name>Zn(2+)</name>
        <dbReference type="ChEBI" id="CHEBI:29105"/>
    </ligand>
</feature>
<keyword evidence="4" id="KW-0862">Zinc</keyword>
<protein>
    <recommendedName>
        <fullName evidence="4">Large ribosomal subunit protein eL43</fullName>
    </recommendedName>
</protein>
<proteinExistence type="inferred from homology"/>
<dbReference type="InterPro" id="IPR002674">
    <property type="entry name" value="Ribosomal_eL43"/>
</dbReference>
<keyword evidence="2 4" id="KW-0689">Ribosomal protein</keyword>
<dbReference type="SUPFAM" id="SSF57829">
    <property type="entry name" value="Zn-binding ribosomal proteins"/>
    <property type="match status" value="1"/>
</dbReference>
<evidence type="ECO:0000313" key="5">
    <source>
        <dbReference type="EMBL" id="PUA32069.1"/>
    </source>
</evidence>
<evidence type="ECO:0000256" key="2">
    <source>
        <dbReference type="ARBA" id="ARBA00022980"/>
    </source>
</evidence>
<evidence type="ECO:0000256" key="3">
    <source>
        <dbReference type="ARBA" id="ARBA00023274"/>
    </source>
</evidence>
<accession>A0A2R7Y3V2</accession>
<name>A0A2R7Y3V2_9ARCH</name>
<comment type="similarity">
    <text evidence="4">Belongs to the eukaryotic ribosomal protein eL43 family. Putative zinc-binding subfamily.</text>
</comment>
<dbReference type="GO" id="GO:1990904">
    <property type="term" value="C:ribonucleoprotein complex"/>
    <property type="evidence" value="ECO:0007669"/>
    <property type="project" value="UniProtKB-KW"/>
</dbReference>
<dbReference type="GO" id="GO:0008270">
    <property type="term" value="F:zinc ion binding"/>
    <property type="evidence" value="ECO:0007669"/>
    <property type="project" value="UniProtKB-UniRule"/>
</dbReference>
<keyword evidence="4" id="KW-0479">Metal-binding</keyword>
<dbReference type="NCBIfam" id="NF003058">
    <property type="entry name" value="PRK03976.1"/>
    <property type="match status" value="1"/>
</dbReference>
<dbReference type="AlphaFoldDB" id="A0A2R7Y3V2"/>
<comment type="subunit">
    <text evidence="4">Part of the 50S ribosomal subunit.</text>
</comment>
<reference evidence="5 6" key="1">
    <citation type="submission" date="2017-04" db="EMBL/GenBank/DDBJ databases">
        <title>Draft Aigarchaeota genome from a New Zealand hot spring.</title>
        <authorList>
            <person name="Reysenbach A.-L."/>
            <person name="Donaho J.A."/>
            <person name="Gerhart J."/>
            <person name="Kelley J.F."/>
            <person name="Kouba K."/>
            <person name="Podar M."/>
            <person name="Stott M."/>
        </authorList>
    </citation>
    <scope>NUCLEOTIDE SEQUENCE [LARGE SCALE GENOMIC DNA]</scope>
    <source>
        <strain evidence="5">NZ13_MG1</strain>
    </source>
</reference>
<feature type="binding site" evidence="4">
    <location>
        <position position="58"/>
    </location>
    <ligand>
        <name>Zn(2+)</name>
        <dbReference type="ChEBI" id="CHEBI:29105"/>
    </ligand>
</feature>
<comment type="cofactor">
    <cofactor evidence="4">
        <name>Zn(2+)</name>
        <dbReference type="ChEBI" id="CHEBI:29105"/>
    </cofactor>
    <text evidence="4">Binds 1 zinc ion per subunit.</text>
</comment>
<evidence type="ECO:0000313" key="6">
    <source>
        <dbReference type="Proteomes" id="UP000244066"/>
    </source>
</evidence>
<dbReference type="PANTHER" id="PTHR48129">
    <property type="entry name" value="60S RIBOSOMAL PROTEIN L37A"/>
    <property type="match status" value="1"/>
</dbReference>
<dbReference type="Proteomes" id="UP000244066">
    <property type="component" value="Unassembled WGS sequence"/>
</dbReference>
<dbReference type="InterPro" id="IPR011331">
    <property type="entry name" value="Ribosomal_eL37/eL43"/>
</dbReference>
<dbReference type="PANTHER" id="PTHR48129:SF1">
    <property type="entry name" value="LARGE RIBOSOMAL SUBUNIT PROTEIN EL43"/>
    <property type="match status" value="1"/>
</dbReference>
<comment type="caution">
    <text evidence="5">The sequence shown here is derived from an EMBL/GenBank/DDBJ whole genome shotgun (WGS) entry which is preliminary data.</text>
</comment>
<keyword evidence="1 4" id="KW-0694">RNA-binding</keyword>
<dbReference type="GO" id="GO:0003735">
    <property type="term" value="F:structural constituent of ribosome"/>
    <property type="evidence" value="ECO:0007669"/>
    <property type="project" value="InterPro"/>
</dbReference>
<feature type="binding site" evidence="4">
    <location>
        <position position="40"/>
    </location>
    <ligand>
        <name>Zn(2+)</name>
        <dbReference type="ChEBI" id="CHEBI:29105"/>
    </ligand>
</feature>
<keyword evidence="4" id="KW-0699">rRNA-binding</keyword>
<dbReference type="HAMAP" id="MF_00327">
    <property type="entry name" value="Ribosomal_eL43"/>
    <property type="match status" value="1"/>
</dbReference>
<keyword evidence="4" id="KW-0863">Zinc-finger</keyword>
<dbReference type="InterPro" id="IPR011332">
    <property type="entry name" value="Ribosomal_zn-bd"/>
</dbReference>
<organism evidence="5 6">
    <name type="scientific">Candidatus Terraquivivens tikiterensis</name>
    <dbReference type="NCBI Taxonomy" id="1980982"/>
    <lineage>
        <taxon>Archaea</taxon>
        <taxon>Nitrososphaerota</taxon>
        <taxon>Candidatus Wolframiiraptoraceae</taxon>
        <taxon>Candidatus Terraquivivens</taxon>
    </lineage>
</organism>
<keyword evidence="3 4" id="KW-0687">Ribonucleoprotein</keyword>